<evidence type="ECO:0000313" key="7">
    <source>
        <dbReference type="EMBL" id="NSL86692.1"/>
    </source>
</evidence>
<keyword evidence="4" id="KW-0812">Transmembrane</keyword>
<protein>
    <submittedName>
        <fullName evidence="7">Glycosyltransferase</fullName>
    </submittedName>
</protein>
<dbReference type="OrthoDB" id="1523666at2"/>
<comment type="subcellular location">
    <subcellularLocation>
        <location evidence="1">Membrane</location>
        <topology evidence="1">Multi-pass membrane protein</topology>
    </subcellularLocation>
</comment>
<evidence type="ECO:0000313" key="8">
    <source>
        <dbReference type="Proteomes" id="UP000281028"/>
    </source>
</evidence>
<dbReference type="CDD" id="cd06423">
    <property type="entry name" value="CESA_like"/>
    <property type="match status" value="1"/>
</dbReference>
<accession>A0A3S1B0S0</accession>
<dbReference type="PANTHER" id="PTHR43867">
    <property type="entry name" value="CELLULOSE SYNTHASE CATALYTIC SUBUNIT A [UDP-FORMING]"/>
    <property type="match status" value="1"/>
</dbReference>
<dbReference type="Gene3D" id="3.90.550.10">
    <property type="entry name" value="Spore Coat Polysaccharide Biosynthesis Protein SpsA, Chain A"/>
    <property type="match status" value="1"/>
</dbReference>
<keyword evidence="6" id="KW-0472">Membrane</keyword>
<dbReference type="GO" id="GO:0016757">
    <property type="term" value="F:glycosyltransferase activity"/>
    <property type="evidence" value="ECO:0007669"/>
    <property type="project" value="UniProtKB-KW"/>
</dbReference>
<evidence type="ECO:0000256" key="3">
    <source>
        <dbReference type="ARBA" id="ARBA00022679"/>
    </source>
</evidence>
<evidence type="ECO:0000256" key="1">
    <source>
        <dbReference type="ARBA" id="ARBA00004141"/>
    </source>
</evidence>
<proteinExistence type="predicted"/>
<gene>
    <name evidence="7" type="ORF">ECE50_007615</name>
</gene>
<evidence type="ECO:0000256" key="6">
    <source>
        <dbReference type="ARBA" id="ARBA00023136"/>
    </source>
</evidence>
<dbReference type="Pfam" id="PF13641">
    <property type="entry name" value="Glyco_tranf_2_3"/>
    <property type="match status" value="1"/>
</dbReference>
<dbReference type="Proteomes" id="UP000281028">
    <property type="component" value="Unassembled WGS sequence"/>
</dbReference>
<organism evidence="7 8">
    <name type="scientific">Chitinophaga solisilvae</name>
    <dbReference type="NCBI Taxonomy" id="1233460"/>
    <lineage>
        <taxon>Bacteria</taxon>
        <taxon>Pseudomonadati</taxon>
        <taxon>Bacteroidota</taxon>
        <taxon>Chitinophagia</taxon>
        <taxon>Chitinophagales</taxon>
        <taxon>Chitinophagaceae</taxon>
        <taxon>Chitinophaga</taxon>
    </lineage>
</organism>
<dbReference type="PANTHER" id="PTHR43867:SF2">
    <property type="entry name" value="CELLULOSE SYNTHASE CATALYTIC SUBUNIT A [UDP-FORMING]"/>
    <property type="match status" value="1"/>
</dbReference>
<dbReference type="InterPro" id="IPR050321">
    <property type="entry name" value="Glycosyltr_2/OpgH_subfam"/>
</dbReference>
<dbReference type="AlphaFoldDB" id="A0A3S1B0S0"/>
<dbReference type="GO" id="GO:0016020">
    <property type="term" value="C:membrane"/>
    <property type="evidence" value="ECO:0007669"/>
    <property type="project" value="UniProtKB-SubCell"/>
</dbReference>
<keyword evidence="2" id="KW-0328">Glycosyltransferase</keyword>
<keyword evidence="3" id="KW-0808">Transferase</keyword>
<keyword evidence="5" id="KW-1133">Transmembrane helix</keyword>
<name>A0A3S1B0S0_9BACT</name>
<evidence type="ECO:0000256" key="5">
    <source>
        <dbReference type="ARBA" id="ARBA00022989"/>
    </source>
</evidence>
<comment type="caution">
    <text evidence="7">The sequence shown here is derived from an EMBL/GenBank/DDBJ whole genome shotgun (WGS) entry which is preliminary data.</text>
</comment>
<dbReference type="InterPro" id="IPR029044">
    <property type="entry name" value="Nucleotide-diphossugar_trans"/>
</dbReference>
<evidence type="ECO:0000256" key="2">
    <source>
        <dbReference type="ARBA" id="ARBA00022676"/>
    </source>
</evidence>
<sequence length="401" mass="44710">MTGFIVSVCFAYIAVCIACNLLLALAGRLNGSRKPLPETRSYSRIAIMVPAYREDSIILSSVKSYGALNYPHDRYEVVVIADSLQPATLEQLKHTGVTVIEVSFDKSTKARSLNAAFGRLSGNYDLALICDADNMLEPDFLLKINRAWQAGEQAIQAQRVAKNMDTPFAVLDAVNEMIANFLYRRGANALGLSSSVIGSGMAFSYGMIKDVMQEIQATGGFDKVLQLLVIEKGHKIYYLEDALVFDEKVESPEAFGNQRRRWVSSQFVYLRAYWTKGWKALLRGHIDYFNLGVIQNLLLPRTWLLATVTLCTAASAIAGQYRFIPLYGWIVLFAANILSLLLPVPVAFYKRYSLTVLRILPKALGIMLMLPFRLKGANNKFIHTHHSKTTIDNPLLDVPGK</sequence>
<evidence type="ECO:0000256" key="4">
    <source>
        <dbReference type="ARBA" id="ARBA00022692"/>
    </source>
</evidence>
<keyword evidence="8" id="KW-1185">Reference proteome</keyword>
<dbReference type="EMBL" id="RIAR02000001">
    <property type="protein sequence ID" value="NSL86692.1"/>
    <property type="molecule type" value="Genomic_DNA"/>
</dbReference>
<dbReference type="SUPFAM" id="SSF53448">
    <property type="entry name" value="Nucleotide-diphospho-sugar transferases"/>
    <property type="match status" value="1"/>
</dbReference>
<reference evidence="7" key="1">
    <citation type="submission" date="2020-05" db="EMBL/GenBank/DDBJ databases">
        <title>Chitinophaga laudate sp. nov., isolated from a tropical peat swamp.</title>
        <authorList>
            <person name="Goh C.B.S."/>
            <person name="Lee M.S."/>
            <person name="Parimannan S."/>
            <person name="Pasbakhsh P."/>
            <person name="Yule C.M."/>
            <person name="Rajandas H."/>
            <person name="Loke S."/>
            <person name="Croft L."/>
            <person name="Tan J.B.L."/>
        </authorList>
    </citation>
    <scope>NUCLEOTIDE SEQUENCE</scope>
    <source>
        <strain evidence="7">Mgbs1</strain>
    </source>
</reference>